<evidence type="ECO:0000256" key="1">
    <source>
        <dbReference type="SAM" id="Coils"/>
    </source>
</evidence>
<evidence type="ECO:0000313" key="2">
    <source>
        <dbReference type="EMBL" id="GGY73195.1"/>
    </source>
</evidence>
<reference evidence="3" key="1">
    <citation type="journal article" date="2019" name="Int. J. Syst. Evol. Microbiol.">
        <title>The Global Catalogue of Microorganisms (GCM) 10K type strain sequencing project: providing services to taxonomists for standard genome sequencing and annotation.</title>
        <authorList>
            <consortium name="The Broad Institute Genomics Platform"/>
            <consortium name="The Broad Institute Genome Sequencing Center for Infectious Disease"/>
            <person name="Wu L."/>
            <person name="Ma J."/>
        </authorList>
    </citation>
    <scope>NUCLEOTIDE SEQUENCE [LARGE SCALE GENOMIC DNA]</scope>
    <source>
        <strain evidence="3">KCTC 32239</strain>
    </source>
</reference>
<keyword evidence="1" id="KW-0175">Coiled coil</keyword>
<evidence type="ECO:0000313" key="3">
    <source>
        <dbReference type="Proteomes" id="UP000619761"/>
    </source>
</evidence>
<gene>
    <name evidence="2" type="ORF">GCM10011613_17830</name>
</gene>
<accession>A0ABQ3B0N1</accession>
<dbReference type="Proteomes" id="UP000619761">
    <property type="component" value="Unassembled WGS sequence"/>
</dbReference>
<protein>
    <submittedName>
        <fullName evidence="2">Uncharacterized protein</fullName>
    </submittedName>
</protein>
<comment type="caution">
    <text evidence="2">The sequence shown here is derived from an EMBL/GenBank/DDBJ whole genome shotgun (WGS) entry which is preliminary data.</text>
</comment>
<keyword evidence="3" id="KW-1185">Reference proteome</keyword>
<organism evidence="2 3">
    <name type="scientific">Cellvibrio zantedeschiae</name>
    <dbReference type="NCBI Taxonomy" id="1237077"/>
    <lineage>
        <taxon>Bacteria</taxon>
        <taxon>Pseudomonadati</taxon>
        <taxon>Pseudomonadota</taxon>
        <taxon>Gammaproteobacteria</taxon>
        <taxon>Cellvibrionales</taxon>
        <taxon>Cellvibrionaceae</taxon>
        <taxon>Cellvibrio</taxon>
    </lineage>
</organism>
<feature type="coiled-coil region" evidence="1">
    <location>
        <begin position="24"/>
        <end position="51"/>
    </location>
</feature>
<proteinExistence type="predicted"/>
<dbReference type="EMBL" id="BMYZ01000001">
    <property type="protein sequence ID" value="GGY73195.1"/>
    <property type="molecule type" value="Genomic_DNA"/>
</dbReference>
<name>A0ABQ3B0N1_9GAMM</name>
<sequence length="55" mass="6637">MSYQIPEVRSLRSPSNLLFISRPMEDELEDLDELENDELKIEEESENWLDKLRLE</sequence>